<protein>
    <submittedName>
        <fullName evidence="4">Ubiquinol-cytochrome c reductase complex assembly factor 1 isoform X3</fullName>
    </submittedName>
</protein>
<reference evidence="4" key="1">
    <citation type="submission" date="2025-08" db="UniProtKB">
        <authorList>
            <consortium name="RefSeq"/>
        </authorList>
    </citation>
    <scope>IDENTIFICATION</scope>
</reference>
<dbReference type="Pfam" id="PF03981">
    <property type="entry name" value="Ubiq_cyt_C_chap"/>
    <property type="match status" value="1"/>
</dbReference>
<feature type="domain" description="Ubiquinol-cytochrome c chaperone" evidence="2">
    <location>
        <begin position="97"/>
        <end position="231"/>
    </location>
</feature>
<evidence type="ECO:0000313" key="3">
    <source>
        <dbReference type="Proteomes" id="UP001652642"/>
    </source>
</evidence>
<gene>
    <name evidence="4" type="primary">UQCC1</name>
</gene>
<dbReference type="RefSeq" id="XP_072853173.1">
    <property type="nucleotide sequence ID" value="XM_072997072.1"/>
</dbReference>
<dbReference type="InterPro" id="IPR021150">
    <property type="entry name" value="Ubiq_cyt_c_chap"/>
</dbReference>
<dbReference type="GeneID" id="110073369"/>
<dbReference type="InterPro" id="IPR007129">
    <property type="entry name" value="Ubiqinol_cyt_c_chaperone_CPB3"/>
</dbReference>
<evidence type="ECO:0000256" key="1">
    <source>
        <dbReference type="ARBA" id="ARBA00006407"/>
    </source>
</evidence>
<name>A0ABM5G698_9SAUR</name>
<keyword evidence="3" id="KW-1185">Reference proteome</keyword>
<dbReference type="PANTHER" id="PTHR12184:SF1">
    <property type="entry name" value="UBIQUINOL-CYTOCHROME-C REDUCTASE COMPLEX ASSEMBLY FACTOR 1"/>
    <property type="match status" value="1"/>
</dbReference>
<accession>A0ABM5G698</accession>
<evidence type="ECO:0000259" key="2">
    <source>
        <dbReference type="Pfam" id="PF03981"/>
    </source>
</evidence>
<dbReference type="PANTHER" id="PTHR12184">
    <property type="entry name" value="UBIQUINOL-CYTOCHROME C REDUCTASE COMPLEX ASSEMBLY FACTOR 1 FAMILY MEMBER"/>
    <property type="match status" value="1"/>
</dbReference>
<organism evidence="3 4">
    <name type="scientific">Pogona vitticeps</name>
    <name type="common">central bearded dragon</name>
    <dbReference type="NCBI Taxonomy" id="103695"/>
    <lineage>
        <taxon>Eukaryota</taxon>
        <taxon>Metazoa</taxon>
        <taxon>Chordata</taxon>
        <taxon>Craniata</taxon>
        <taxon>Vertebrata</taxon>
        <taxon>Euteleostomi</taxon>
        <taxon>Lepidosauria</taxon>
        <taxon>Squamata</taxon>
        <taxon>Bifurcata</taxon>
        <taxon>Unidentata</taxon>
        <taxon>Episquamata</taxon>
        <taxon>Toxicofera</taxon>
        <taxon>Iguania</taxon>
        <taxon>Acrodonta</taxon>
        <taxon>Agamidae</taxon>
        <taxon>Amphibolurinae</taxon>
        <taxon>Pogona</taxon>
    </lineage>
</organism>
<evidence type="ECO:0000313" key="4">
    <source>
        <dbReference type="RefSeq" id="XP_072853173.1"/>
    </source>
</evidence>
<proteinExistence type="inferred from homology"/>
<sequence length="260" mass="30139">MRHRNGQSPLNKVCCGLIQSVSMVKQPNRRLHHTHKVFTAKDVAQPSEEKVGPFTKIIEAMGFTGPLKYSRWKIKIAGLRMYTCCVERIDYEEFFNRLRLPDTLNSWFLVAQLHVWMCLVRMKQEGRAGKYMCRYIVYSMWEDVLQRGKVMGIDSYEMKKSVKAMVQNFYASIFGYDEGILSDDHVLAGALWRNLFSRNCDDPRMLEIMVEYVRKQMQHLDAMPGEDLLLSGEVTWRPLVETNAQSIVKPALPTYNDAGL</sequence>
<comment type="similarity">
    <text evidence="1">Belongs to the CBP3 family.</text>
</comment>
<dbReference type="Proteomes" id="UP001652642">
    <property type="component" value="Chromosome 4"/>
</dbReference>